<dbReference type="RefSeq" id="WP_143050996.1">
    <property type="nucleotide sequence ID" value="NZ_FNUJ01000004.1"/>
</dbReference>
<dbReference type="OrthoDB" id="3314924at2"/>
<evidence type="ECO:0000313" key="2">
    <source>
        <dbReference type="Proteomes" id="UP000198878"/>
    </source>
</evidence>
<keyword evidence="2" id="KW-1185">Reference proteome</keyword>
<organism evidence="1 2">
    <name type="scientific">Amycolatopsis pretoriensis</name>
    <dbReference type="NCBI Taxonomy" id="218821"/>
    <lineage>
        <taxon>Bacteria</taxon>
        <taxon>Bacillati</taxon>
        <taxon>Actinomycetota</taxon>
        <taxon>Actinomycetes</taxon>
        <taxon>Pseudonocardiales</taxon>
        <taxon>Pseudonocardiaceae</taxon>
        <taxon>Amycolatopsis</taxon>
    </lineage>
</organism>
<evidence type="ECO:0000313" key="1">
    <source>
        <dbReference type="EMBL" id="SEF28927.1"/>
    </source>
</evidence>
<gene>
    <name evidence="1" type="ORF">SAMN05421837_104396</name>
</gene>
<dbReference type="Proteomes" id="UP000198878">
    <property type="component" value="Unassembled WGS sequence"/>
</dbReference>
<reference evidence="2" key="1">
    <citation type="submission" date="2016-10" db="EMBL/GenBank/DDBJ databases">
        <authorList>
            <person name="Varghese N."/>
            <person name="Submissions S."/>
        </authorList>
    </citation>
    <scope>NUCLEOTIDE SEQUENCE [LARGE SCALE GENOMIC DNA]</scope>
    <source>
        <strain evidence="2">DSM 44654</strain>
    </source>
</reference>
<proteinExistence type="predicted"/>
<protein>
    <submittedName>
        <fullName evidence="1">Uncharacterized protein</fullName>
    </submittedName>
</protein>
<accession>A0A1H5QUP1</accession>
<dbReference type="EMBL" id="FNUJ01000004">
    <property type="protein sequence ID" value="SEF28927.1"/>
    <property type="molecule type" value="Genomic_DNA"/>
</dbReference>
<name>A0A1H5QUP1_9PSEU</name>
<dbReference type="AlphaFoldDB" id="A0A1H5QUP1"/>
<sequence length="343" mass="38013">MNPAMQSPDDKSYVAALRALIGPGLYAADLENSPLIDLPVVHLLAGTDSTPNAKARCFIELFEGVVTGQLVKNDRTAAEMLFALDNWAGVPARDRRVEVARLRDPNWTWESSYRKEPLERDLTMIFRALVRGGAEAKPARGGIDSGQTRNAGEALLEQSDFTPVSYTTKFAMPDVPRFWNDLCLTAKRRFYLVGGTNKSWFGKSSEQSHELGQAITRILLGGGTVKIVSRGDAVVVAQTKHFFDRFVFDPARRDGQQASLQTAIDDQRLVYVTVVHSNYDAVISDDRIVLLPIPNTPSFRNEALVLEWKLESGYHPFMNYLADIDRTISQADPVGLDARVANG</sequence>